<keyword evidence="4" id="KW-0694">RNA-binding</keyword>
<feature type="domain" description="Metallo-beta-lactamase" evidence="6">
    <location>
        <begin position="185"/>
        <end position="370"/>
    </location>
</feature>
<evidence type="ECO:0000313" key="7">
    <source>
        <dbReference type="EMBL" id="PIQ68008.1"/>
    </source>
</evidence>
<feature type="compositionally biased region" description="Polar residues" evidence="5">
    <location>
        <begin position="12"/>
        <end position="37"/>
    </location>
</feature>
<proteinExistence type="predicted"/>
<dbReference type="Proteomes" id="UP000229342">
    <property type="component" value="Unassembled WGS sequence"/>
</dbReference>
<protein>
    <recommendedName>
        <fullName evidence="6">Metallo-beta-lactamase domain-containing protein</fullName>
    </recommendedName>
</protein>
<feature type="region of interest" description="Disordered" evidence="5">
    <location>
        <begin position="1"/>
        <end position="158"/>
    </location>
</feature>
<comment type="caution">
    <text evidence="7">The sequence shown here is derived from an EMBL/GenBank/DDBJ whole genome shotgun (WGS) entry which is preliminary data.</text>
</comment>
<dbReference type="GO" id="GO:0046872">
    <property type="term" value="F:metal ion binding"/>
    <property type="evidence" value="ECO:0007669"/>
    <property type="project" value="InterPro"/>
</dbReference>
<dbReference type="GO" id="GO:0004527">
    <property type="term" value="F:exonuclease activity"/>
    <property type="evidence" value="ECO:0007669"/>
    <property type="project" value="UniProtKB-KW"/>
</dbReference>
<evidence type="ECO:0000256" key="2">
    <source>
        <dbReference type="ARBA" id="ARBA00022722"/>
    </source>
</evidence>
<dbReference type="EMBL" id="PCVG01000087">
    <property type="protein sequence ID" value="PIQ68008.1"/>
    <property type="molecule type" value="Genomic_DNA"/>
</dbReference>
<evidence type="ECO:0000313" key="8">
    <source>
        <dbReference type="Proteomes" id="UP000229342"/>
    </source>
</evidence>
<dbReference type="GO" id="GO:0003723">
    <property type="term" value="F:RNA binding"/>
    <property type="evidence" value="ECO:0007669"/>
    <property type="project" value="UniProtKB-KW"/>
</dbReference>
<sequence>MDPKRHPKLRFSRTNPSASPAGQSRESSYTNRNTQGPSRPGIAAQNLNGRTRAGFSSRTSGAPSRLSFAQGSRPPLRNHAYIAPGTTRPAGTTTHSTRGAPSTSGRSFDRGSSRPQSSYSPRTGTSPSRSFSTIKRPAHPPMRHSGRGRPEGQQAHKVIHKQAPLPPLAEDSIRVICLGGVEEVGRNMTLVEFRGDIIVVDMGLQFNDSKTPGIDYILPNTRYLEERKDKIRAVIITHGHLDHIGGIPYLMDRIGNPPMYTRNLTSLIIRKRQEEFPHLPPLDLKIVEGNGRVKLGGMSVKFFSVTHSIPDSMGVVIETPYGNILTPGDYKLDHTDGIPSDEEEATYTELAKDTNLLLLTDSTNIENPGFSTPEKLVGENLAEIVRTVKTRLIVSMFASHIIRIAKVIQACEQNNKKVVIEGRSMRNNVDICIVAGLIQVKDTTIIQSGDIPNYPPDRIVVLATGAQGDEFAALTRLANKSHKQIRLSDKDTVLLSSSIVPGNEKAVQDLKDNIARNGTHILHYRTSDVYIHSTGHGNRGEIEWLHKKIKAKFFIPIHGTHYMLRLHAELAQSLGMPKSNIVVPDNSMIIEIQKGGEKIVSLKEKAPNGPLMVDGFAVGDMQEVVLRDRQMLAEEGMFVIIASINSSTGKLKKSPDIISRGFVYLRESQDLLHQSRIIIKKTIEDTTQGMHLINFDFVKDQLTDAVSRFLFQKTAKRPIVIPVLLGV</sequence>
<dbReference type="Gene3D" id="3.40.50.10710">
    <property type="entry name" value="Metallo-hydrolase/oxidoreductase"/>
    <property type="match status" value="1"/>
</dbReference>
<evidence type="ECO:0000259" key="6">
    <source>
        <dbReference type="SMART" id="SM00849"/>
    </source>
</evidence>
<feature type="compositionally biased region" description="Polar residues" evidence="5">
    <location>
        <begin position="113"/>
        <end position="133"/>
    </location>
</feature>
<keyword evidence="1" id="KW-0963">Cytoplasm</keyword>
<feature type="compositionally biased region" description="Low complexity" evidence="5">
    <location>
        <begin position="83"/>
        <end position="98"/>
    </location>
</feature>
<dbReference type="InterPro" id="IPR055132">
    <property type="entry name" value="RNase_J_b_CASP"/>
</dbReference>
<dbReference type="NCBIfam" id="TIGR00649">
    <property type="entry name" value="MG423"/>
    <property type="match status" value="1"/>
</dbReference>
<evidence type="ECO:0000256" key="1">
    <source>
        <dbReference type="ARBA" id="ARBA00022490"/>
    </source>
</evidence>
<dbReference type="Gene3D" id="3.60.15.10">
    <property type="entry name" value="Ribonuclease Z/Hydroxyacylglutathione hydrolase-like"/>
    <property type="match status" value="1"/>
</dbReference>
<evidence type="ECO:0000256" key="5">
    <source>
        <dbReference type="SAM" id="MobiDB-lite"/>
    </source>
</evidence>
<keyword evidence="2" id="KW-0540">Nuclease</keyword>
<evidence type="ECO:0000256" key="3">
    <source>
        <dbReference type="ARBA" id="ARBA00022839"/>
    </source>
</evidence>
<dbReference type="SMART" id="SM00849">
    <property type="entry name" value="Lactamase_B"/>
    <property type="match status" value="1"/>
</dbReference>
<keyword evidence="3" id="KW-0378">Hydrolase</keyword>
<dbReference type="SUPFAM" id="SSF56281">
    <property type="entry name" value="Metallo-hydrolase/oxidoreductase"/>
    <property type="match status" value="1"/>
</dbReference>
<reference evidence="7 8" key="1">
    <citation type="submission" date="2017-09" db="EMBL/GenBank/DDBJ databases">
        <title>Depth-based differentiation of microbial function through sediment-hosted aquifers and enrichment of novel symbionts in the deep terrestrial subsurface.</title>
        <authorList>
            <person name="Probst A.J."/>
            <person name="Ladd B."/>
            <person name="Jarett J.K."/>
            <person name="Geller-Mcgrath D.E."/>
            <person name="Sieber C.M."/>
            <person name="Emerson J.B."/>
            <person name="Anantharaman K."/>
            <person name="Thomas B.C."/>
            <person name="Malmstrom R."/>
            <person name="Stieglmeier M."/>
            <person name="Klingl A."/>
            <person name="Woyke T."/>
            <person name="Ryan C.M."/>
            <person name="Banfield J.F."/>
        </authorList>
    </citation>
    <scope>NUCLEOTIDE SEQUENCE [LARGE SCALE GENOMIC DNA]</scope>
    <source>
        <strain evidence="7">CG11_big_fil_rev_8_21_14_0_20_46_11</strain>
    </source>
</reference>
<dbReference type="PANTHER" id="PTHR43694">
    <property type="entry name" value="RIBONUCLEASE J"/>
    <property type="match status" value="1"/>
</dbReference>
<dbReference type="InterPro" id="IPR036866">
    <property type="entry name" value="RibonucZ/Hydroxyglut_hydro"/>
</dbReference>
<organism evidence="7 8">
    <name type="scientific">Candidatus Taylorbacteria bacterium CG11_big_fil_rev_8_21_14_0_20_46_11</name>
    <dbReference type="NCBI Taxonomy" id="1975025"/>
    <lineage>
        <taxon>Bacteria</taxon>
        <taxon>Candidatus Tayloriibacteriota</taxon>
    </lineage>
</organism>
<dbReference type="InterPro" id="IPR041636">
    <property type="entry name" value="RNase_J_C"/>
</dbReference>
<gene>
    <name evidence="7" type="ORF">COV91_06375</name>
</gene>
<evidence type="ECO:0000256" key="4">
    <source>
        <dbReference type="ARBA" id="ARBA00022884"/>
    </source>
</evidence>
<dbReference type="InterPro" id="IPR004613">
    <property type="entry name" value="RNase_J"/>
</dbReference>
<feature type="compositionally biased region" description="Polar residues" evidence="5">
    <location>
        <begin position="45"/>
        <end position="70"/>
    </location>
</feature>
<keyword evidence="3" id="KW-0269">Exonuclease</keyword>
<feature type="compositionally biased region" description="Basic residues" evidence="5">
    <location>
        <begin position="136"/>
        <end position="147"/>
    </location>
</feature>
<dbReference type="InterPro" id="IPR042173">
    <property type="entry name" value="RNase_J_2"/>
</dbReference>
<dbReference type="InterPro" id="IPR001279">
    <property type="entry name" value="Metallo-B-lactamas"/>
</dbReference>
<dbReference type="Pfam" id="PF22505">
    <property type="entry name" value="RNase_J_b_CASP"/>
    <property type="match status" value="1"/>
</dbReference>
<dbReference type="Pfam" id="PF00753">
    <property type="entry name" value="Lactamase_B"/>
    <property type="match status" value="1"/>
</dbReference>
<feature type="compositionally biased region" description="Basic residues" evidence="5">
    <location>
        <begin position="1"/>
        <end position="11"/>
    </location>
</feature>
<name>A0A2H0K9R9_9BACT</name>
<dbReference type="PANTHER" id="PTHR43694:SF1">
    <property type="entry name" value="RIBONUCLEASE J"/>
    <property type="match status" value="1"/>
</dbReference>
<accession>A0A2H0K9R9</accession>
<dbReference type="Gene3D" id="3.10.20.580">
    <property type="match status" value="1"/>
</dbReference>
<dbReference type="AlphaFoldDB" id="A0A2H0K9R9"/>
<dbReference type="CDD" id="cd07714">
    <property type="entry name" value="RNaseJ_MBL-fold"/>
    <property type="match status" value="1"/>
</dbReference>
<dbReference type="Pfam" id="PF17770">
    <property type="entry name" value="RNase_J_C"/>
    <property type="match status" value="1"/>
</dbReference>